<proteinExistence type="inferred from homology"/>
<evidence type="ECO:0000313" key="7">
    <source>
        <dbReference type="EMBL" id="MBO8460200.1"/>
    </source>
</evidence>
<reference evidence="7" key="2">
    <citation type="journal article" date="2021" name="PeerJ">
        <title>Extensive microbial diversity within the chicken gut microbiome revealed by metagenomics and culture.</title>
        <authorList>
            <person name="Gilroy R."/>
            <person name="Ravi A."/>
            <person name="Getino M."/>
            <person name="Pursley I."/>
            <person name="Horton D.L."/>
            <person name="Alikhan N.F."/>
            <person name="Baker D."/>
            <person name="Gharbi K."/>
            <person name="Hall N."/>
            <person name="Watson M."/>
            <person name="Adriaenssens E.M."/>
            <person name="Foster-Nyarko E."/>
            <person name="Jarju S."/>
            <person name="Secka A."/>
            <person name="Antonio M."/>
            <person name="Oren A."/>
            <person name="Chaudhuri R.R."/>
            <person name="La Ragione R."/>
            <person name="Hildebrand F."/>
            <person name="Pallen M.J."/>
        </authorList>
    </citation>
    <scope>NUCLEOTIDE SEQUENCE</scope>
    <source>
        <strain evidence="7">G3-3990</strain>
    </source>
</reference>
<evidence type="ECO:0000256" key="4">
    <source>
        <dbReference type="ARBA" id="ARBA00023125"/>
    </source>
</evidence>
<accession>A0A9D9HUF4</accession>
<dbReference type="AlphaFoldDB" id="A0A9D9HUF4"/>
<sequence>MEKKNYELPPLSLLGGNQLDNYAVSDEEIADNKEKLLSLFRSYGIDVNNIEVSNGPSVSAYSIALKKRIKKSDYEKISKEVLMSYGYRIQKTDDGCLIEIPNRTPTIVSLKSVLESNVFRSCNAELPVALGVNTSGTVKVTDLTQMPHLLIGGATGQGKTDFLNAMVMSLLYSKKPSEMKFVMIDPEKVLFRDYSRLPRTWFAMPDSQNDTSDKMPVLTDIAEVGNVLNSLCIEMDKRYGQLADSNVSDIKAYNEKAAGQILPYIVVVIDEYFDLIVLDSDGDIKKSIISLAEKGKAVGIHVVMATSRPSANVISSLVKTNFPTRIAFRVATETDSRTILDQQDAVLLNGKGDMLYYDGGELERIQCPLVFGEIEQTVDYICEQMK</sequence>
<evidence type="ECO:0000256" key="3">
    <source>
        <dbReference type="ARBA" id="ARBA00022840"/>
    </source>
</evidence>
<dbReference type="Gene3D" id="3.30.980.40">
    <property type="match status" value="1"/>
</dbReference>
<feature type="binding site" evidence="5">
    <location>
        <begin position="153"/>
        <end position="160"/>
    </location>
    <ligand>
        <name>ATP</name>
        <dbReference type="ChEBI" id="CHEBI:30616"/>
    </ligand>
</feature>
<dbReference type="EMBL" id="JADIMG010000073">
    <property type="protein sequence ID" value="MBO8460200.1"/>
    <property type="molecule type" value="Genomic_DNA"/>
</dbReference>
<name>A0A9D9HUF4_9BACT</name>
<dbReference type="Pfam" id="PF01580">
    <property type="entry name" value="FtsK_SpoIIIE"/>
    <property type="match status" value="1"/>
</dbReference>
<evidence type="ECO:0000313" key="8">
    <source>
        <dbReference type="Proteomes" id="UP000823641"/>
    </source>
</evidence>
<dbReference type="Pfam" id="PF17854">
    <property type="entry name" value="FtsK_alpha"/>
    <property type="match status" value="1"/>
</dbReference>
<keyword evidence="4" id="KW-0238">DNA-binding</keyword>
<evidence type="ECO:0000256" key="5">
    <source>
        <dbReference type="PROSITE-ProRule" id="PRU00289"/>
    </source>
</evidence>
<keyword evidence="2 5" id="KW-0547">Nucleotide-binding</keyword>
<dbReference type="SUPFAM" id="SSF52540">
    <property type="entry name" value="P-loop containing nucleoside triphosphate hydrolases"/>
    <property type="match status" value="1"/>
</dbReference>
<keyword evidence="3 5" id="KW-0067">ATP-binding</keyword>
<evidence type="ECO:0000256" key="1">
    <source>
        <dbReference type="ARBA" id="ARBA00006474"/>
    </source>
</evidence>
<comment type="similarity">
    <text evidence="1">Belongs to the FtsK/SpoIIIE/SftA family.</text>
</comment>
<evidence type="ECO:0000259" key="6">
    <source>
        <dbReference type="PROSITE" id="PS50901"/>
    </source>
</evidence>
<protein>
    <submittedName>
        <fullName evidence="7">DNA translocase FtsK</fullName>
    </submittedName>
</protein>
<dbReference type="InterPro" id="IPR027417">
    <property type="entry name" value="P-loop_NTPase"/>
</dbReference>
<dbReference type="InterPro" id="IPR002543">
    <property type="entry name" value="FtsK_dom"/>
</dbReference>
<feature type="domain" description="FtsK" evidence="6">
    <location>
        <begin position="135"/>
        <end position="337"/>
    </location>
</feature>
<organism evidence="7 8">
    <name type="scientific">Candidatus Gallipaludibacter merdavium</name>
    <dbReference type="NCBI Taxonomy" id="2840839"/>
    <lineage>
        <taxon>Bacteria</taxon>
        <taxon>Pseudomonadati</taxon>
        <taxon>Bacteroidota</taxon>
        <taxon>Bacteroidia</taxon>
        <taxon>Bacteroidales</taxon>
        <taxon>Candidatus Gallipaludibacter</taxon>
    </lineage>
</organism>
<dbReference type="InterPro" id="IPR041027">
    <property type="entry name" value="FtsK_alpha"/>
</dbReference>
<dbReference type="PANTHER" id="PTHR22683:SF41">
    <property type="entry name" value="DNA TRANSLOCASE FTSK"/>
    <property type="match status" value="1"/>
</dbReference>
<dbReference type="GO" id="GO:0005524">
    <property type="term" value="F:ATP binding"/>
    <property type="evidence" value="ECO:0007669"/>
    <property type="project" value="UniProtKB-UniRule"/>
</dbReference>
<evidence type="ECO:0000256" key="2">
    <source>
        <dbReference type="ARBA" id="ARBA00022741"/>
    </source>
</evidence>
<reference evidence="7" key="1">
    <citation type="submission" date="2020-10" db="EMBL/GenBank/DDBJ databases">
        <authorList>
            <person name="Gilroy R."/>
        </authorList>
    </citation>
    <scope>NUCLEOTIDE SEQUENCE</scope>
    <source>
        <strain evidence="7">G3-3990</strain>
    </source>
</reference>
<dbReference type="Gene3D" id="3.40.50.300">
    <property type="entry name" value="P-loop containing nucleotide triphosphate hydrolases"/>
    <property type="match status" value="1"/>
</dbReference>
<dbReference type="InterPro" id="IPR050206">
    <property type="entry name" value="FtsK/SpoIIIE/SftA"/>
</dbReference>
<comment type="caution">
    <text evidence="7">The sequence shown here is derived from an EMBL/GenBank/DDBJ whole genome shotgun (WGS) entry which is preliminary data.</text>
</comment>
<dbReference type="PROSITE" id="PS50901">
    <property type="entry name" value="FTSK"/>
    <property type="match status" value="1"/>
</dbReference>
<dbReference type="Proteomes" id="UP000823641">
    <property type="component" value="Unassembled WGS sequence"/>
</dbReference>
<dbReference type="GO" id="GO:0003677">
    <property type="term" value="F:DNA binding"/>
    <property type="evidence" value="ECO:0007669"/>
    <property type="project" value="UniProtKB-KW"/>
</dbReference>
<dbReference type="PANTHER" id="PTHR22683">
    <property type="entry name" value="SPORULATION PROTEIN RELATED"/>
    <property type="match status" value="1"/>
</dbReference>
<gene>
    <name evidence="7" type="ORF">IAA73_07715</name>
</gene>